<dbReference type="Gene3D" id="3.40.970.30">
    <property type="entry name" value="yp_829618.1 like domains"/>
    <property type="match status" value="1"/>
</dbReference>
<dbReference type="Pfam" id="PF25056">
    <property type="entry name" value="DUF7793"/>
    <property type="match status" value="1"/>
</dbReference>
<name>A0ABP6H138_9MICO</name>
<feature type="domain" description="DUF7793" evidence="1">
    <location>
        <begin position="17"/>
        <end position="119"/>
    </location>
</feature>
<proteinExistence type="predicted"/>
<comment type="caution">
    <text evidence="2">The sequence shown here is derived from an EMBL/GenBank/DDBJ whole genome shotgun (WGS) entry which is preliminary data.</text>
</comment>
<evidence type="ECO:0000259" key="1">
    <source>
        <dbReference type="Pfam" id="PF25056"/>
    </source>
</evidence>
<gene>
    <name evidence="2" type="ORF">GCM10009867_16310</name>
</gene>
<organism evidence="2 3">
    <name type="scientific">Pedococcus aerophilus</name>
    <dbReference type="NCBI Taxonomy" id="436356"/>
    <lineage>
        <taxon>Bacteria</taxon>
        <taxon>Bacillati</taxon>
        <taxon>Actinomycetota</taxon>
        <taxon>Actinomycetes</taxon>
        <taxon>Micrococcales</taxon>
        <taxon>Intrasporangiaceae</taxon>
        <taxon>Pedococcus</taxon>
    </lineage>
</organism>
<evidence type="ECO:0000313" key="2">
    <source>
        <dbReference type="EMBL" id="GAA2734989.1"/>
    </source>
</evidence>
<dbReference type="RefSeq" id="WP_344191993.1">
    <property type="nucleotide sequence ID" value="NZ_BAAARN010000001.1"/>
</dbReference>
<dbReference type="EMBL" id="BAAARN010000001">
    <property type="protein sequence ID" value="GAA2734989.1"/>
    <property type="molecule type" value="Genomic_DNA"/>
</dbReference>
<keyword evidence="3" id="KW-1185">Reference proteome</keyword>
<dbReference type="Gene3D" id="3.40.1680.10">
    <property type="entry name" value="yp_829618.1 domain like"/>
    <property type="match status" value="1"/>
</dbReference>
<reference evidence="3" key="1">
    <citation type="journal article" date="2019" name="Int. J. Syst. Evol. Microbiol.">
        <title>The Global Catalogue of Microorganisms (GCM) 10K type strain sequencing project: providing services to taxonomists for standard genome sequencing and annotation.</title>
        <authorList>
            <consortium name="The Broad Institute Genomics Platform"/>
            <consortium name="The Broad Institute Genome Sequencing Center for Infectious Disease"/>
            <person name="Wu L."/>
            <person name="Ma J."/>
        </authorList>
    </citation>
    <scope>NUCLEOTIDE SEQUENCE [LARGE SCALE GENOMIC DNA]</scope>
    <source>
        <strain evidence="3">JCM 16378</strain>
    </source>
</reference>
<dbReference type="Proteomes" id="UP001501326">
    <property type="component" value="Unassembled WGS sequence"/>
</dbReference>
<accession>A0ABP6H138</accession>
<evidence type="ECO:0000313" key="3">
    <source>
        <dbReference type="Proteomes" id="UP001501326"/>
    </source>
</evidence>
<protein>
    <recommendedName>
        <fullName evidence="1">DUF7793 domain-containing protein</fullName>
    </recommendedName>
</protein>
<dbReference type="InterPro" id="IPR056695">
    <property type="entry name" value="DUF7793"/>
</dbReference>
<sequence length="122" mass="13391">MSSDEKSYEITWDPTTGIARTDWLPGAVCGIDVARDVDAEIKALGQDKVLSLVDLRQVASIDRPAREFFMDRNPNYRAVALVAGSASTRMLANFFLGLKRGSIPVKMFTSEADAVAWLQAQP</sequence>